<gene>
    <name evidence="3" type="ORF">HYE67_001158</name>
</gene>
<dbReference type="PANTHER" id="PTHR43283">
    <property type="entry name" value="BETA-LACTAMASE-RELATED"/>
    <property type="match status" value="1"/>
</dbReference>
<feature type="compositionally biased region" description="Low complexity" evidence="1">
    <location>
        <begin position="649"/>
        <end position="663"/>
    </location>
</feature>
<evidence type="ECO:0000259" key="2">
    <source>
        <dbReference type="Pfam" id="PF00144"/>
    </source>
</evidence>
<feature type="compositionally biased region" description="Polar residues" evidence="1">
    <location>
        <begin position="494"/>
        <end position="504"/>
    </location>
</feature>
<reference evidence="3" key="1">
    <citation type="submission" date="2020-11" db="EMBL/GenBank/DDBJ databases">
        <title>The chromosome-scale genome resource for two endophytic Fusarium species: F. culmorum and F. pseudograminearum.</title>
        <authorList>
            <person name="Yuan Z."/>
        </authorList>
    </citation>
    <scope>NUCLEOTIDE SEQUENCE</scope>
    <source>
        <strain evidence="3">Class2-1B</strain>
    </source>
</reference>
<sequence>MPLDAQATSKVKSIIDNACADQTTDIPGTTIVVVDRNGEIFAHSAGTRGIGTKEPMTLDNIFWIASCTKMLAGIACMQLVEQEKLKLDDGEHTENILPELKSLKVLKPDGTFEDKKNLITLRMLLTHTAGFGYTFFNERLRDWTHPAGVDEFSGRIEDIISFPLLFQPGEGWEYGTGIDWAGIAVERVSGLSLNDYLQKHVFQPLGITNMSMLPDKEMRSKLAYMHQRDQDGKLRIRDHLQRLPLVIDPDNKAEAASVFNSGGAGMFAQPQQYGKILTMLLNGGACPKTGNRVLRQETIDLMFSNSVEKFPNFSRQVIPAAKPDLTNRIEELYEVEGDPPQGWGLTFMLTNGGPTGRSKSTVQWAGLANLWWWADREHGVAGIVCTQLLPFADSKVLDLWTDVETEIYKKSKRGCDAPPLEYPEDMDPIRDGKLIVGEKPPLVQSSPCSYCIKTHKSCTMNWAWTQLQVSYALAAAAEGESSIECIIPSRRKSSQTSRSPTTSVGADDGSVGAESTAASYVSQSLPSAFDFSDMNNGAHNSDMPSFLNNPLDSLPFDFGDAGNNPLDANFYEIGITDLNIPSESLSESFDIFKETADTAVPDNYNVFPLTDLPEINISEPERSFFSPYNPNSTTDYDDRYTRTKRRRVSQTGSDTQHSSHSSLSSFSLDQSMMARSNQSIISSNLLHIYHDVLEHNLTCWLNEITCPFGRSKDLNKHSPSAEWGSSWSNRVLRRTLSVDRGAQSAQLIHISRDRQAAVSKAYHLAIMAFATQWAQESRRQKERYPSPADGDENPLNEYMDDVNEEFGRHLQRNLWDQARRALDDVADVESFRVVSAEMIFGLTQKPLSQDDKANDWTTSVPLGGSFDADALSEEISDIIENNGPPIYMERAARKMHVLKYRYDAERRGIVKTRKNKRPVTLSMMSTEDQSTISLLYWLSVMFDTVSSSMAERPVVVVDANSQHDDATGDKDWNVPLFIQDSLEKPKLVVHWPCSYDEAAEAVARSAPVKVLMFRHVHYLQTVLRQGESPEKVEEIIERSVRVYRYWNMTHGTFFRELLENYDSIPSRIQSWFICISAPMHLGVLLLADLVSQVDTNSLGLPAQTQSRTNSKWIMRVRERSAKELSDLARVTTPSTPLPSEFHHALNESMILTEPWTVILERAFSKASIYWMGEANDLRMFEAKGEVRERLAQAEECIRALWILGKKSDSARRCAEVLSGAKRKIRV</sequence>
<dbReference type="Pfam" id="PF00144">
    <property type="entry name" value="Beta-lactamase"/>
    <property type="match status" value="1"/>
</dbReference>
<dbReference type="SUPFAM" id="SSF56601">
    <property type="entry name" value="beta-lactamase/transpeptidase-like"/>
    <property type="match status" value="1"/>
</dbReference>
<dbReference type="Proteomes" id="UP000663297">
    <property type="component" value="Chromosome 1"/>
</dbReference>
<organism evidence="3 4">
    <name type="scientific">Fusarium culmorum</name>
    <dbReference type="NCBI Taxonomy" id="5516"/>
    <lineage>
        <taxon>Eukaryota</taxon>
        <taxon>Fungi</taxon>
        <taxon>Dikarya</taxon>
        <taxon>Ascomycota</taxon>
        <taxon>Pezizomycotina</taxon>
        <taxon>Sordariomycetes</taxon>
        <taxon>Hypocreomycetidae</taxon>
        <taxon>Hypocreales</taxon>
        <taxon>Nectriaceae</taxon>
        <taxon>Fusarium</taxon>
    </lineage>
</organism>
<dbReference type="Gene3D" id="3.40.710.10">
    <property type="entry name" value="DD-peptidase/beta-lactamase superfamily"/>
    <property type="match status" value="1"/>
</dbReference>
<feature type="domain" description="Beta-lactamase-related" evidence="2">
    <location>
        <begin position="21"/>
        <end position="395"/>
    </location>
</feature>
<feature type="region of interest" description="Disordered" evidence="1">
    <location>
        <begin position="621"/>
        <end position="663"/>
    </location>
</feature>
<evidence type="ECO:0000313" key="4">
    <source>
        <dbReference type="Proteomes" id="UP000663297"/>
    </source>
</evidence>
<proteinExistence type="predicted"/>
<dbReference type="AlphaFoldDB" id="A0A7S8CYZ7"/>
<evidence type="ECO:0000313" key="3">
    <source>
        <dbReference type="EMBL" id="QPC58927.1"/>
    </source>
</evidence>
<evidence type="ECO:0000256" key="1">
    <source>
        <dbReference type="SAM" id="MobiDB-lite"/>
    </source>
</evidence>
<dbReference type="PANTHER" id="PTHR43283:SF3">
    <property type="entry name" value="BETA-LACTAMASE FAMILY PROTEIN (AFU_ORTHOLOGUE AFUA_5G07500)"/>
    <property type="match status" value="1"/>
</dbReference>
<dbReference type="EMBL" id="CP064747">
    <property type="protein sequence ID" value="QPC58927.1"/>
    <property type="molecule type" value="Genomic_DNA"/>
</dbReference>
<dbReference type="InterPro" id="IPR012338">
    <property type="entry name" value="Beta-lactam/transpept-like"/>
</dbReference>
<accession>A0A7S8CYZ7</accession>
<dbReference type="Gene3D" id="4.10.240.10">
    <property type="entry name" value="Zn(2)-C6 fungal-type DNA-binding domain"/>
    <property type="match status" value="1"/>
</dbReference>
<feature type="region of interest" description="Disordered" evidence="1">
    <location>
        <begin position="488"/>
        <end position="517"/>
    </location>
</feature>
<dbReference type="GO" id="GO:0008270">
    <property type="term" value="F:zinc ion binding"/>
    <property type="evidence" value="ECO:0007669"/>
    <property type="project" value="InterPro"/>
</dbReference>
<name>A0A7S8CYZ7_FUSCU</name>
<protein>
    <recommendedName>
        <fullName evidence="2">Beta-lactamase-related domain-containing protein</fullName>
    </recommendedName>
</protein>
<dbReference type="InterPro" id="IPR036864">
    <property type="entry name" value="Zn2-C6_fun-type_DNA-bd_sf"/>
</dbReference>
<dbReference type="GO" id="GO:0000981">
    <property type="term" value="F:DNA-binding transcription factor activity, RNA polymerase II-specific"/>
    <property type="evidence" value="ECO:0007669"/>
    <property type="project" value="InterPro"/>
</dbReference>
<dbReference type="InterPro" id="IPR001466">
    <property type="entry name" value="Beta-lactam-related"/>
</dbReference>
<dbReference type="InterPro" id="IPR050789">
    <property type="entry name" value="Diverse_Enzym_Activities"/>
</dbReference>